<reference evidence="5" key="1">
    <citation type="journal article" date="2008" name="Nat. Genet.">
        <title>The Pristionchus pacificus genome provides a unique perspective on nematode lifestyle and parasitism.</title>
        <authorList>
            <person name="Dieterich C."/>
            <person name="Clifton S.W."/>
            <person name="Schuster L.N."/>
            <person name="Chinwalla A."/>
            <person name="Delehaunty K."/>
            <person name="Dinkelacker I."/>
            <person name="Fulton L."/>
            <person name="Fulton R."/>
            <person name="Godfrey J."/>
            <person name="Minx P."/>
            <person name="Mitreva M."/>
            <person name="Roeseler W."/>
            <person name="Tian H."/>
            <person name="Witte H."/>
            <person name="Yang S.P."/>
            <person name="Wilson R.K."/>
            <person name="Sommer R.J."/>
        </authorList>
    </citation>
    <scope>NUCLEOTIDE SEQUENCE [LARGE SCALE GENOMIC DNA]</scope>
    <source>
        <strain evidence="5">PS312</strain>
    </source>
</reference>
<feature type="compositionally biased region" description="Polar residues" evidence="1">
    <location>
        <begin position="611"/>
        <end position="623"/>
    </location>
</feature>
<dbReference type="Proteomes" id="UP000005239">
    <property type="component" value="Unassembled WGS sequence"/>
</dbReference>
<feature type="compositionally biased region" description="Low complexity" evidence="1">
    <location>
        <begin position="581"/>
        <end position="592"/>
    </location>
</feature>
<feature type="compositionally biased region" description="Low complexity" evidence="1">
    <location>
        <begin position="624"/>
        <end position="639"/>
    </location>
</feature>
<accession>A0A8R1YBL9</accession>
<keyword evidence="5" id="KW-1185">Reference proteome</keyword>
<organism evidence="4 5">
    <name type="scientific">Pristionchus pacificus</name>
    <name type="common">Parasitic nematode worm</name>
    <dbReference type="NCBI Taxonomy" id="54126"/>
    <lineage>
        <taxon>Eukaryota</taxon>
        <taxon>Metazoa</taxon>
        <taxon>Ecdysozoa</taxon>
        <taxon>Nematoda</taxon>
        <taxon>Chromadorea</taxon>
        <taxon>Rhabditida</taxon>
        <taxon>Rhabditina</taxon>
        <taxon>Diplogasteromorpha</taxon>
        <taxon>Diplogasteroidea</taxon>
        <taxon>Neodiplogasteridae</taxon>
        <taxon>Pristionchus</taxon>
    </lineage>
</organism>
<evidence type="ECO:0000256" key="1">
    <source>
        <dbReference type="SAM" id="MobiDB-lite"/>
    </source>
</evidence>
<feature type="compositionally biased region" description="Pro residues" evidence="1">
    <location>
        <begin position="593"/>
        <end position="606"/>
    </location>
</feature>
<evidence type="ECO:0000256" key="3">
    <source>
        <dbReference type="SAM" id="SignalP"/>
    </source>
</evidence>
<keyword evidence="2" id="KW-0812">Transmembrane</keyword>
<sequence>MIIPLPFIVSLLFTITYATDFEYKIDLNRCSQDRGKEDMSCFVRQECKGATGADKDEIDQFEISGDAAPPEEVDKCDVIVQVKKMNSKKLMMLIQVKGKLNPEIGIEIFHTGTETDDDGNTATKELKSSCTKEEGVKGTSDLPGFTFGPIGKNSFASDRMFCSIIISTTSTTRPSDIGQLTAAVAELRYTSIKDDGSDVQLALKWNNPKLLWTSAPETCNFNNVKYAESEEYLLTEIDTSRSLMKCTEDNAKLLVSYTNKDGKDVNVEADEVKCDDRSQFVWTKAGQSDTMTKFLTGCIKMKYCTACPEPTTFSPEECPTCTSFITEDENGCKVRKCPEDKFTVDGKKDKTSPKGITCEKKDGGSKWRLHDTDDNDFVESHISCFIQKPPGCSPIDKLSCPTDLTNCTSPVPNEESPTQYSCSKGKILQQERKPVTLSCNTDTLQWSGFKSDIDLYCAVEEKEESSAKESDTKAAGPGMYIGIVSGIFVIAGVGAAYYFLIHKKKREAKKTTKKEEGTSKKSSKTVESKSGADGSSNEAKKEEKKSDPNKESEKPAAEAAKDAPKDGKETPADPPKETPKDAAATPAAAATPGAPPTPGTAAPPTPAAGANNKQEPPTPISNITSGPDSAPAPADATPV</sequence>
<feature type="chain" id="PRO_5043399966" evidence="3">
    <location>
        <begin position="19"/>
        <end position="639"/>
    </location>
</feature>
<feature type="signal peptide" evidence="3">
    <location>
        <begin position="1"/>
        <end position="18"/>
    </location>
</feature>
<evidence type="ECO:0000313" key="5">
    <source>
        <dbReference type="Proteomes" id="UP000005239"/>
    </source>
</evidence>
<keyword evidence="3" id="KW-0732">Signal</keyword>
<feature type="transmembrane region" description="Helical" evidence="2">
    <location>
        <begin position="478"/>
        <end position="500"/>
    </location>
</feature>
<dbReference type="AlphaFoldDB" id="A0A2A6CBR7"/>
<evidence type="ECO:0000313" key="4">
    <source>
        <dbReference type="EnsemblMetazoa" id="PPA17128.1"/>
    </source>
</evidence>
<keyword evidence="2" id="KW-1133">Transmembrane helix</keyword>
<reference evidence="4" key="2">
    <citation type="submission" date="2022-06" db="UniProtKB">
        <authorList>
            <consortium name="EnsemblMetazoa"/>
        </authorList>
    </citation>
    <scope>IDENTIFICATION</scope>
    <source>
        <strain evidence="4">PS312</strain>
    </source>
</reference>
<evidence type="ECO:0000256" key="2">
    <source>
        <dbReference type="SAM" id="Phobius"/>
    </source>
</evidence>
<keyword evidence="2" id="KW-0472">Membrane</keyword>
<proteinExistence type="predicted"/>
<protein>
    <submittedName>
        <fullName evidence="4">Uncharacterized protein</fullName>
    </submittedName>
</protein>
<feature type="compositionally biased region" description="Basic and acidic residues" evidence="1">
    <location>
        <begin position="538"/>
        <end position="580"/>
    </location>
</feature>
<feature type="region of interest" description="Disordered" evidence="1">
    <location>
        <begin position="508"/>
        <end position="639"/>
    </location>
</feature>
<dbReference type="EnsemblMetazoa" id="PPA17128.1">
    <property type="protein sequence ID" value="PPA17128.1"/>
    <property type="gene ID" value="WBGene00106682"/>
</dbReference>
<accession>A0A2A6CBR7</accession>
<gene>
    <name evidence="4" type="primary">WBGene00106682</name>
</gene>
<feature type="compositionally biased region" description="Basic and acidic residues" evidence="1">
    <location>
        <begin position="509"/>
        <end position="527"/>
    </location>
</feature>
<name>A0A2A6CBR7_PRIPA</name>